<accession>G2XQ09</accession>
<evidence type="ECO:0000313" key="2">
    <source>
        <dbReference type="Proteomes" id="UP000008177"/>
    </source>
</evidence>
<name>G2XQ09_BOTF4</name>
<dbReference type="Proteomes" id="UP000008177">
    <property type="component" value="Unplaced contigs"/>
</dbReference>
<reference evidence="2" key="1">
    <citation type="journal article" date="2011" name="PLoS Genet.">
        <title>Genomic analysis of the necrotrophic fungal pathogens Sclerotinia sclerotiorum and Botrytis cinerea.</title>
        <authorList>
            <person name="Amselem J."/>
            <person name="Cuomo C.A."/>
            <person name="van Kan J.A."/>
            <person name="Viaud M."/>
            <person name="Benito E.P."/>
            <person name="Couloux A."/>
            <person name="Coutinho P.M."/>
            <person name="de Vries R.P."/>
            <person name="Dyer P.S."/>
            <person name="Fillinger S."/>
            <person name="Fournier E."/>
            <person name="Gout L."/>
            <person name="Hahn M."/>
            <person name="Kohn L."/>
            <person name="Lapalu N."/>
            <person name="Plummer K.M."/>
            <person name="Pradier J.M."/>
            <person name="Quevillon E."/>
            <person name="Sharon A."/>
            <person name="Simon A."/>
            <person name="ten Have A."/>
            <person name="Tudzynski B."/>
            <person name="Tudzynski P."/>
            <person name="Wincker P."/>
            <person name="Andrew M."/>
            <person name="Anthouard V."/>
            <person name="Beever R.E."/>
            <person name="Beffa R."/>
            <person name="Benoit I."/>
            <person name="Bouzid O."/>
            <person name="Brault B."/>
            <person name="Chen Z."/>
            <person name="Choquer M."/>
            <person name="Collemare J."/>
            <person name="Cotton P."/>
            <person name="Danchin E.G."/>
            <person name="Da Silva C."/>
            <person name="Gautier A."/>
            <person name="Giraud C."/>
            <person name="Giraud T."/>
            <person name="Gonzalez C."/>
            <person name="Grossetete S."/>
            <person name="Guldener U."/>
            <person name="Henrissat B."/>
            <person name="Howlett B.J."/>
            <person name="Kodira C."/>
            <person name="Kretschmer M."/>
            <person name="Lappartient A."/>
            <person name="Leroch M."/>
            <person name="Levis C."/>
            <person name="Mauceli E."/>
            <person name="Neuveglise C."/>
            <person name="Oeser B."/>
            <person name="Pearson M."/>
            <person name="Poulain J."/>
            <person name="Poussereau N."/>
            <person name="Quesneville H."/>
            <person name="Rascle C."/>
            <person name="Schumacher J."/>
            <person name="Segurens B."/>
            <person name="Sexton A."/>
            <person name="Silva E."/>
            <person name="Sirven C."/>
            <person name="Soanes D.M."/>
            <person name="Talbot N.J."/>
            <person name="Templeton M."/>
            <person name="Yandava C."/>
            <person name="Yarden O."/>
            <person name="Zeng Q."/>
            <person name="Rollins J.A."/>
            <person name="Lebrun M.H."/>
            <person name="Dickman M."/>
        </authorList>
    </citation>
    <scope>NUCLEOTIDE SEQUENCE [LARGE SCALE GENOMIC DNA]</scope>
    <source>
        <strain evidence="2">T4</strain>
    </source>
</reference>
<protein>
    <submittedName>
        <fullName evidence="1">Uncharacterized protein</fullName>
    </submittedName>
</protein>
<sequence>MLPTQLPRTCEEGAMVSHTSILKQQIIHWRPKARRVHGSFVRYDTVSPIERLVITSSSSYVTCMGRELHWRQLPWQQGDRITGPRSIDNIDSAWLQGFLSTTVNCDKDQPLRESGCDLGQSTP</sequence>
<dbReference type="InParanoid" id="G2XQ09"/>
<dbReference type="AlphaFoldDB" id="G2XQ09"/>
<gene>
    <name evidence="1" type="ORF">BofuT4_P071930.1</name>
</gene>
<proteinExistence type="predicted"/>
<organism evidence="1 2">
    <name type="scientific">Botryotinia fuckeliana (strain T4)</name>
    <name type="common">Noble rot fungus</name>
    <name type="synonym">Botrytis cinerea</name>
    <dbReference type="NCBI Taxonomy" id="999810"/>
    <lineage>
        <taxon>Eukaryota</taxon>
        <taxon>Fungi</taxon>
        <taxon>Dikarya</taxon>
        <taxon>Ascomycota</taxon>
        <taxon>Pezizomycotina</taxon>
        <taxon>Leotiomycetes</taxon>
        <taxon>Helotiales</taxon>
        <taxon>Sclerotiniaceae</taxon>
        <taxon>Botrytis</taxon>
    </lineage>
</organism>
<dbReference type="HOGENOM" id="CLU_2014901_0_0_1"/>
<dbReference type="EMBL" id="FQ790250">
    <property type="protein sequence ID" value="CCD42897.1"/>
    <property type="molecule type" value="Genomic_DNA"/>
</dbReference>
<evidence type="ECO:0000313" key="1">
    <source>
        <dbReference type="EMBL" id="CCD42897.1"/>
    </source>
</evidence>